<evidence type="ECO:0000256" key="9">
    <source>
        <dbReference type="SAM" id="MobiDB-lite"/>
    </source>
</evidence>
<dbReference type="PROSITE" id="PS00636">
    <property type="entry name" value="DNAJ_1"/>
    <property type="match status" value="1"/>
</dbReference>
<dbReference type="PANTHER" id="PTHR24075">
    <property type="entry name" value="SEC63 DOMAIN-CONTAINING"/>
    <property type="match status" value="1"/>
</dbReference>
<feature type="transmembrane region" description="Helical" evidence="10">
    <location>
        <begin position="12"/>
        <end position="32"/>
    </location>
</feature>
<feature type="compositionally biased region" description="Acidic residues" evidence="9">
    <location>
        <begin position="588"/>
        <end position="605"/>
    </location>
</feature>
<dbReference type="InterPro" id="IPR014756">
    <property type="entry name" value="Ig_E-set"/>
</dbReference>
<sequence>MDEGTKHQGSSPLFAIFCLSLLVLFLVPYSIYQLCCGAENEKTHKAWAKSGKTKSSLSKALRGSCTRGKIIMLLLWGAVAGLLFYIQTSQKEIAPFDPFAIMELSPDATEKEVKKQYYKLAKERHPDKNPDDPQAAEKFDLLAKAYNALTDETARENYKKYGHPDGPQAMNIGVAMPSFLFNPDKQTAPIMLLALVGIGILLPLAVAACYLTRSNKYAGPNQVQHETLGLWLTHHKFGIKESQGLRRILDTLVVAKEFIDMPVPSTQAMALEELKKLVMRFNPELKGLKQDFWKRKASIVKAHMLLIVFMERAEDEIPEILKPDLKMILQRSPSLLAELMNVAVYPRKPYFLYAWMCPAVAVVEMMQCLTQAVPVRVRKPTPTSSGKSDKTGEAAAGIMQLPWMDAEIAKKLAKRKVKSLGELSAMPVDERGEALLASGYSKEHIEDVETFLSAMPTVHAEAGFHVEGHASIMEGDMVTADVRVALTRPSHKATKSKVDADRLKGVEAYAPHYPQPREEKWYFLLCDASHNLLMANACESLLEAESAGAAHPEKYAGGEGTVSAADDLKATRSSGKHAAARAGITNGEAEDDDLDSGEDGDDDDDAAAAQTQALLSRSGKEKGKDDRQLVQLRFMAPMAGKYNLQLHIMSDCWIGADRIVHAPLVVEKLNQSQRDARDAANNVKPFDDSDEEDGDDEDADGEGDEEPSDGDWDSEETGTDVSDGEDEDDAAASEDTKEDRVGGEKADSATQDAPADHAQEEDKSD</sequence>
<keyword evidence="3 10" id="KW-0812">Transmembrane</keyword>
<feature type="transmembrane region" description="Helical" evidence="10">
    <location>
        <begin position="350"/>
        <end position="373"/>
    </location>
</feature>
<dbReference type="SUPFAM" id="SSF81296">
    <property type="entry name" value="E set domains"/>
    <property type="match status" value="1"/>
</dbReference>
<feature type="transmembrane region" description="Helical" evidence="10">
    <location>
        <begin position="190"/>
        <end position="211"/>
    </location>
</feature>
<evidence type="ECO:0000256" key="6">
    <source>
        <dbReference type="ARBA" id="ARBA00022989"/>
    </source>
</evidence>
<dbReference type="InterPro" id="IPR001623">
    <property type="entry name" value="DnaJ_domain"/>
</dbReference>
<keyword evidence="4" id="KW-0256">Endoplasmic reticulum</keyword>
<gene>
    <name evidence="12" type="primary">SEC63</name>
    <name evidence="12" type="ORF">TSPGSL018_30948</name>
</gene>
<feature type="compositionally biased region" description="Basic and acidic residues" evidence="9">
    <location>
        <begin position="754"/>
        <end position="765"/>
    </location>
</feature>
<dbReference type="SUPFAM" id="SSF158702">
    <property type="entry name" value="Sec63 N-terminal domain-like"/>
    <property type="match status" value="1"/>
</dbReference>
<dbReference type="AlphaFoldDB" id="A0A061RPD5"/>
<dbReference type="SUPFAM" id="SSF46565">
    <property type="entry name" value="Chaperone J-domain"/>
    <property type="match status" value="1"/>
</dbReference>
<dbReference type="GO" id="GO:0031207">
    <property type="term" value="C:Sec62/Sec63 complex"/>
    <property type="evidence" value="ECO:0007669"/>
    <property type="project" value="TreeGrafter"/>
</dbReference>
<proteinExistence type="predicted"/>
<dbReference type="CDD" id="cd06257">
    <property type="entry name" value="DnaJ"/>
    <property type="match status" value="1"/>
</dbReference>
<evidence type="ECO:0000256" key="5">
    <source>
        <dbReference type="ARBA" id="ARBA00022927"/>
    </source>
</evidence>
<dbReference type="PROSITE" id="PS50076">
    <property type="entry name" value="DNAJ_2"/>
    <property type="match status" value="1"/>
</dbReference>
<evidence type="ECO:0000256" key="8">
    <source>
        <dbReference type="ARBA" id="ARBA00023186"/>
    </source>
</evidence>
<keyword evidence="5" id="KW-0653">Protein transport</keyword>
<name>A0A061RPD5_9CHLO</name>
<dbReference type="InterPro" id="IPR018253">
    <property type="entry name" value="DnaJ_domain_CS"/>
</dbReference>
<comment type="subcellular location">
    <subcellularLocation>
        <location evidence="1">Endoplasmic reticulum membrane</location>
        <topology evidence="1">Multi-pass membrane protein</topology>
    </subcellularLocation>
</comment>
<reference evidence="12" key="1">
    <citation type="submission" date="2014-05" db="EMBL/GenBank/DDBJ databases">
        <title>The transcriptome of the halophilic microalga Tetraselmis sp. GSL018 isolated from the Great Salt Lake, Utah.</title>
        <authorList>
            <person name="Jinkerson R.E."/>
            <person name="D'Adamo S."/>
            <person name="Posewitz M.C."/>
        </authorList>
    </citation>
    <scope>NUCLEOTIDE SEQUENCE</scope>
    <source>
        <strain evidence="12">GSL018</strain>
    </source>
</reference>
<evidence type="ECO:0000256" key="4">
    <source>
        <dbReference type="ARBA" id="ARBA00022824"/>
    </source>
</evidence>
<dbReference type="PRINTS" id="PR00625">
    <property type="entry name" value="JDOMAIN"/>
</dbReference>
<dbReference type="Pfam" id="PF00226">
    <property type="entry name" value="DnaJ"/>
    <property type="match status" value="1"/>
</dbReference>
<dbReference type="Gene3D" id="1.10.3380.10">
    <property type="entry name" value="Sec63 N-terminal domain-like domain"/>
    <property type="match status" value="1"/>
</dbReference>
<dbReference type="SMART" id="SM00271">
    <property type="entry name" value="DnaJ"/>
    <property type="match status" value="1"/>
</dbReference>
<keyword evidence="2" id="KW-0813">Transport</keyword>
<dbReference type="GO" id="GO:0008320">
    <property type="term" value="F:protein transmembrane transporter activity"/>
    <property type="evidence" value="ECO:0007669"/>
    <property type="project" value="TreeGrafter"/>
</dbReference>
<evidence type="ECO:0000256" key="7">
    <source>
        <dbReference type="ARBA" id="ARBA00023136"/>
    </source>
</evidence>
<feature type="domain" description="J" evidence="11">
    <location>
        <begin position="97"/>
        <end position="162"/>
    </location>
</feature>
<keyword evidence="7 10" id="KW-0472">Membrane</keyword>
<dbReference type="InterPro" id="IPR035892">
    <property type="entry name" value="C2_domain_sf"/>
</dbReference>
<feature type="region of interest" description="Disordered" evidence="9">
    <location>
        <begin position="672"/>
        <end position="765"/>
    </location>
</feature>
<dbReference type="InterPro" id="IPR036869">
    <property type="entry name" value="J_dom_sf"/>
</dbReference>
<dbReference type="EMBL" id="GBEZ01013381">
    <property type="protein sequence ID" value="JAC72599.1"/>
    <property type="molecule type" value="Transcribed_RNA"/>
</dbReference>
<feature type="compositionally biased region" description="Basic and acidic residues" evidence="9">
    <location>
        <begin position="734"/>
        <end position="747"/>
    </location>
</feature>
<dbReference type="Gene3D" id="2.60.40.150">
    <property type="entry name" value="C2 domain"/>
    <property type="match status" value="1"/>
</dbReference>
<dbReference type="Gene3D" id="1.10.150.20">
    <property type="entry name" value="5' to 3' exonuclease, C-terminal subdomain"/>
    <property type="match status" value="1"/>
</dbReference>
<evidence type="ECO:0000256" key="1">
    <source>
        <dbReference type="ARBA" id="ARBA00004477"/>
    </source>
</evidence>
<feature type="transmembrane region" description="Helical" evidence="10">
    <location>
        <begin position="70"/>
        <end position="88"/>
    </location>
</feature>
<dbReference type="GO" id="GO:0006614">
    <property type="term" value="P:SRP-dependent cotranslational protein targeting to membrane"/>
    <property type="evidence" value="ECO:0007669"/>
    <property type="project" value="TreeGrafter"/>
</dbReference>
<protein>
    <submittedName>
        <fullName evidence="12">Translocation protein SEC63</fullName>
    </submittedName>
</protein>
<evidence type="ECO:0000256" key="3">
    <source>
        <dbReference type="ARBA" id="ARBA00022692"/>
    </source>
</evidence>
<accession>A0A061RPD5</accession>
<dbReference type="GO" id="GO:0003723">
    <property type="term" value="F:RNA binding"/>
    <property type="evidence" value="ECO:0007669"/>
    <property type="project" value="TreeGrafter"/>
</dbReference>
<dbReference type="InterPro" id="IPR004179">
    <property type="entry name" value="Sec63-dom"/>
</dbReference>
<organism evidence="12">
    <name type="scientific">Tetraselmis sp. GSL018</name>
    <dbReference type="NCBI Taxonomy" id="582737"/>
    <lineage>
        <taxon>Eukaryota</taxon>
        <taxon>Viridiplantae</taxon>
        <taxon>Chlorophyta</taxon>
        <taxon>core chlorophytes</taxon>
        <taxon>Chlorodendrophyceae</taxon>
        <taxon>Chlorodendrales</taxon>
        <taxon>Chlorodendraceae</taxon>
        <taxon>Tetraselmis</taxon>
    </lineage>
</organism>
<evidence type="ECO:0000313" key="12">
    <source>
        <dbReference type="EMBL" id="JAC72599.1"/>
    </source>
</evidence>
<dbReference type="GO" id="GO:0006620">
    <property type="term" value="P:post-translational protein targeting to endoplasmic reticulum membrane"/>
    <property type="evidence" value="ECO:0007669"/>
    <property type="project" value="TreeGrafter"/>
</dbReference>
<dbReference type="PANTHER" id="PTHR24075:SF0">
    <property type="entry name" value="TRANSLOCATION PROTEIN SEC63 HOMOLOG"/>
    <property type="match status" value="1"/>
</dbReference>
<dbReference type="Gene3D" id="1.10.287.110">
    <property type="entry name" value="DnaJ domain"/>
    <property type="match status" value="1"/>
</dbReference>
<evidence type="ECO:0000256" key="2">
    <source>
        <dbReference type="ARBA" id="ARBA00022448"/>
    </source>
</evidence>
<keyword evidence="8" id="KW-0143">Chaperone</keyword>
<evidence type="ECO:0000256" key="10">
    <source>
        <dbReference type="SAM" id="Phobius"/>
    </source>
</evidence>
<feature type="compositionally biased region" description="Acidic residues" evidence="9">
    <location>
        <begin position="688"/>
        <end position="732"/>
    </location>
</feature>
<feature type="region of interest" description="Disordered" evidence="9">
    <location>
        <begin position="573"/>
        <end position="605"/>
    </location>
</feature>
<dbReference type="SMART" id="SM00973">
    <property type="entry name" value="Sec63"/>
    <property type="match status" value="1"/>
</dbReference>
<evidence type="ECO:0000259" key="11">
    <source>
        <dbReference type="PROSITE" id="PS50076"/>
    </source>
</evidence>
<keyword evidence="6 10" id="KW-1133">Transmembrane helix</keyword>